<keyword evidence="7" id="KW-1185">Reference proteome</keyword>
<sequence>MHIDGACQCRKITYEAEIDPQDVAICHCTDCQWLTGSAYRVTVSTHRNRFEITSGTPRLYVKTADNGRRRLQFFCADCGSPVYTTGEHEDAEQIGIRLGTVNQRQELRPRSQIWCSSALPWAQSLTDLPGRAKD</sequence>
<keyword evidence="4" id="KW-0456">Lyase</keyword>
<evidence type="ECO:0000256" key="4">
    <source>
        <dbReference type="ARBA" id="ARBA00023239"/>
    </source>
</evidence>
<evidence type="ECO:0000256" key="2">
    <source>
        <dbReference type="ARBA" id="ARBA00022723"/>
    </source>
</evidence>
<dbReference type="SUPFAM" id="SSF51316">
    <property type="entry name" value="Mss4-like"/>
    <property type="match status" value="1"/>
</dbReference>
<evidence type="ECO:0000313" key="6">
    <source>
        <dbReference type="EMBL" id="NRF18439.1"/>
    </source>
</evidence>
<dbReference type="RefSeq" id="WP_107341562.1">
    <property type="nucleotide sequence ID" value="NZ_JABRWL010000003.1"/>
</dbReference>
<name>A0AA44EHN3_9HYPH</name>
<dbReference type="Pfam" id="PF04828">
    <property type="entry name" value="GFA"/>
    <property type="match status" value="1"/>
</dbReference>
<dbReference type="PANTHER" id="PTHR33337:SF40">
    <property type="entry name" value="CENP-V_GFA DOMAIN-CONTAINING PROTEIN-RELATED"/>
    <property type="match status" value="1"/>
</dbReference>
<dbReference type="InterPro" id="IPR011057">
    <property type="entry name" value="Mss4-like_sf"/>
</dbReference>
<dbReference type="InterPro" id="IPR006913">
    <property type="entry name" value="CENP-V/GFA"/>
</dbReference>
<dbReference type="Proteomes" id="UP001155820">
    <property type="component" value="Unassembled WGS sequence"/>
</dbReference>
<proteinExistence type="inferred from homology"/>
<dbReference type="AlphaFoldDB" id="A0AA44EHN3"/>
<accession>A0AA44EHN3</accession>
<dbReference type="GO" id="GO:0046872">
    <property type="term" value="F:metal ion binding"/>
    <property type="evidence" value="ECO:0007669"/>
    <property type="project" value="UniProtKB-KW"/>
</dbReference>
<gene>
    <name evidence="6" type="ORF">FOB26_04885</name>
</gene>
<comment type="similarity">
    <text evidence="1">Belongs to the Gfa family.</text>
</comment>
<evidence type="ECO:0000313" key="7">
    <source>
        <dbReference type="Proteomes" id="UP001155820"/>
    </source>
</evidence>
<evidence type="ECO:0000256" key="1">
    <source>
        <dbReference type="ARBA" id="ARBA00005495"/>
    </source>
</evidence>
<reference evidence="6" key="1">
    <citation type="submission" date="2019-07" db="EMBL/GenBank/DDBJ databases">
        <title>FDA dAtabase for Regulatory Grade micrObial Sequences (FDA-ARGOS): Supporting development and validation of Infectious Disease Dx tests.</title>
        <authorList>
            <person name="Bachman M."/>
            <person name="Young C."/>
            <person name="Tallon L."/>
            <person name="Sadzewicz L."/>
            <person name="Vavikolanu K."/>
            <person name="Mehta A."/>
            <person name="Aluvathingal J."/>
            <person name="Nadendla S."/>
            <person name="Nandy P."/>
            <person name="Geyer C."/>
            <person name="Yan Y."/>
            <person name="Sichtig H."/>
        </authorList>
    </citation>
    <scope>NUCLEOTIDE SEQUENCE</scope>
    <source>
        <strain evidence="6">FDAARGOS_618</strain>
        <plasmid evidence="6">unnamed5</plasmid>
    </source>
</reference>
<dbReference type="PROSITE" id="PS51891">
    <property type="entry name" value="CENP_V_GFA"/>
    <property type="match status" value="1"/>
</dbReference>
<dbReference type="GO" id="GO:0016846">
    <property type="term" value="F:carbon-sulfur lyase activity"/>
    <property type="evidence" value="ECO:0007669"/>
    <property type="project" value="InterPro"/>
</dbReference>
<dbReference type="Gene3D" id="3.90.1590.10">
    <property type="entry name" value="glutathione-dependent formaldehyde- activating enzyme (gfa)"/>
    <property type="match status" value="1"/>
</dbReference>
<organism evidence="6 7">
    <name type="scientific">Agrobacterium pusense</name>
    <dbReference type="NCBI Taxonomy" id="648995"/>
    <lineage>
        <taxon>Bacteria</taxon>
        <taxon>Pseudomonadati</taxon>
        <taxon>Pseudomonadota</taxon>
        <taxon>Alphaproteobacteria</taxon>
        <taxon>Hyphomicrobiales</taxon>
        <taxon>Rhizobiaceae</taxon>
        <taxon>Rhizobium/Agrobacterium group</taxon>
        <taxon>Agrobacterium</taxon>
    </lineage>
</organism>
<evidence type="ECO:0000259" key="5">
    <source>
        <dbReference type="PROSITE" id="PS51891"/>
    </source>
</evidence>
<evidence type="ECO:0000256" key="3">
    <source>
        <dbReference type="ARBA" id="ARBA00022833"/>
    </source>
</evidence>
<geneLocation type="plasmid" evidence="6">
    <name>unnamed5</name>
</geneLocation>
<protein>
    <submittedName>
        <fullName evidence="6">GFA family protein</fullName>
    </submittedName>
</protein>
<keyword evidence="3" id="KW-0862">Zinc</keyword>
<keyword evidence="2" id="KW-0479">Metal-binding</keyword>
<feature type="domain" description="CENP-V/GFA" evidence="5">
    <location>
        <begin position="3"/>
        <end position="122"/>
    </location>
</feature>
<keyword evidence="6" id="KW-0614">Plasmid</keyword>
<comment type="caution">
    <text evidence="6">The sequence shown here is derived from an EMBL/GenBank/DDBJ whole genome shotgun (WGS) entry which is preliminary data.</text>
</comment>
<dbReference type="PANTHER" id="PTHR33337">
    <property type="entry name" value="GFA DOMAIN-CONTAINING PROTEIN"/>
    <property type="match status" value="1"/>
</dbReference>
<dbReference type="EMBL" id="JABRWM010000005">
    <property type="protein sequence ID" value="NRF18439.1"/>
    <property type="molecule type" value="Genomic_DNA"/>
</dbReference>